<accession>A0ABW5P612</accession>
<feature type="region of interest" description="Disordered" evidence="1">
    <location>
        <begin position="1"/>
        <end position="56"/>
    </location>
</feature>
<organism evidence="2 3">
    <name type="scientific">Deinococcus taklimakanensis</name>
    <dbReference type="NCBI Taxonomy" id="536443"/>
    <lineage>
        <taxon>Bacteria</taxon>
        <taxon>Thermotogati</taxon>
        <taxon>Deinococcota</taxon>
        <taxon>Deinococci</taxon>
        <taxon>Deinococcales</taxon>
        <taxon>Deinococcaceae</taxon>
        <taxon>Deinococcus</taxon>
    </lineage>
</organism>
<dbReference type="RefSeq" id="WP_386846465.1">
    <property type="nucleotide sequence ID" value="NZ_JBHUMK010000060.1"/>
</dbReference>
<gene>
    <name evidence="2" type="ORF">ACFSR9_13020</name>
</gene>
<name>A0ABW5P612_9DEIO</name>
<evidence type="ECO:0000256" key="1">
    <source>
        <dbReference type="SAM" id="MobiDB-lite"/>
    </source>
</evidence>
<reference evidence="3" key="1">
    <citation type="journal article" date="2019" name="Int. J. Syst. Evol. Microbiol.">
        <title>The Global Catalogue of Microorganisms (GCM) 10K type strain sequencing project: providing services to taxonomists for standard genome sequencing and annotation.</title>
        <authorList>
            <consortium name="The Broad Institute Genomics Platform"/>
            <consortium name="The Broad Institute Genome Sequencing Center for Infectious Disease"/>
            <person name="Wu L."/>
            <person name="Ma J."/>
        </authorList>
    </citation>
    <scope>NUCLEOTIDE SEQUENCE [LARGE SCALE GENOMIC DNA]</scope>
    <source>
        <strain evidence="3">KCTC 33842</strain>
    </source>
</reference>
<sequence length="94" mass="9541">MTPEDRENTVPLNPVASARPEDAADSGHATAEQGPPPADFAQRPRSGVPVPTGEALPADQVAALVGENPAQTEAAQALAGEAGTGEDRDEITES</sequence>
<dbReference type="EMBL" id="JBHUMK010000060">
    <property type="protein sequence ID" value="MFD2610351.1"/>
    <property type="molecule type" value="Genomic_DNA"/>
</dbReference>
<protein>
    <submittedName>
        <fullName evidence="2">Uncharacterized protein</fullName>
    </submittedName>
</protein>
<feature type="region of interest" description="Disordered" evidence="1">
    <location>
        <begin position="73"/>
        <end position="94"/>
    </location>
</feature>
<dbReference type="Proteomes" id="UP001597475">
    <property type="component" value="Unassembled WGS sequence"/>
</dbReference>
<comment type="caution">
    <text evidence="2">The sequence shown here is derived from an EMBL/GenBank/DDBJ whole genome shotgun (WGS) entry which is preliminary data.</text>
</comment>
<keyword evidence="3" id="KW-1185">Reference proteome</keyword>
<proteinExistence type="predicted"/>
<evidence type="ECO:0000313" key="3">
    <source>
        <dbReference type="Proteomes" id="UP001597475"/>
    </source>
</evidence>
<evidence type="ECO:0000313" key="2">
    <source>
        <dbReference type="EMBL" id="MFD2610351.1"/>
    </source>
</evidence>